<dbReference type="OrthoDB" id="9798176at2"/>
<dbReference type="GO" id="GO:0051607">
    <property type="term" value="P:defense response to virus"/>
    <property type="evidence" value="ECO:0007669"/>
    <property type="project" value="UniProtKB-UniRule"/>
</dbReference>
<dbReference type="CDD" id="cd09725">
    <property type="entry name" value="Cas2_I_II_III"/>
    <property type="match status" value="1"/>
</dbReference>
<feature type="binding site" evidence="9">
    <location>
        <position position="8"/>
    </location>
    <ligand>
        <name>Mg(2+)</name>
        <dbReference type="ChEBI" id="CHEBI:18420"/>
        <note>catalytic</note>
    </ligand>
</feature>
<dbReference type="EMBL" id="LGKP01000004">
    <property type="protein sequence ID" value="KPL91722.1"/>
    <property type="molecule type" value="Genomic_DNA"/>
</dbReference>
<dbReference type="GO" id="GO:0043571">
    <property type="term" value="P:maintenance of CRISPR repeat elements"/>
    <property type="evidence" value="ECO:0007669"/>
    <property type="project" value="UniProtKB-UniRule"/>
</dbReference>
<dbReference type="Proteomes" id="UP000050277">
    <property type="component" value="Unassembled WGS sequence"/>
</dbReference>
<comment type="caution">
    <text evidence="11">The sequence shown here is derived from an EMBL/GenBank/DDBJ whole genome shotgun (WGS) entry which is preliminary data.</text>
</comment>
<comment type="cofactor">
    <cofactor evidence="1 9">
        <name>Mg(2+)</name>
        <dbReference type="ChEBI" id="CHEBI:18420"/>
    </cofactor>
</comment>
<protein>
    <recommendedName>
        <fullName evidence="9">CRISPR-associated endoribonuclease Cas2</fullName>
        <ecNumber evidence="9">3.1.-.-</ecNumber>
    </recommendedName>
</protein>
<evidence type="ECO:0000256" key="8">
    <source>
        <dbReference type="ARBA" id="ARBA00023118"/>
    </source>
</evidence>
<evidence type="ECO:0000313" key="11">
    <source>
        <dbReference type="EMBL" id="KPL91722.1"/>
    </source>
</evidence>
<gene>
    <name evidence="9" type="primary">cas2</name>
    <name evidence="11" type="ORF">SE18_01705</name>
</gene>
<evidence type="ECO:0000256" key="3">
    <source>
        <dbReference type="ARBA" id="ARBA00022722"/>
    </source>
</evidence>
<dbReference type="PANTHER" id="PTHR34405:SF3">
    <property type="entry name" value="CRISPR-ASSOCIATED ENDORIBONUCLEASE CAS2 3"/>
    <property type="match status" value="1"/>
</dbReference>
<keyword evidence="5 9" id="KW-0255">Endonuclease</keyword>
<dbReference type="NCBIfam" id="TIGR01573">
    <property type="entry name" value="cas2"/>
    <property type="match status" value="1"/>
</dbReference>
<dbReference type="HAMAP" id="MF_01471">
    <property type="entry name" value="Cas2"/>
    <property type="match status" value="1"/>
</dbReference>
<dbReference type="PANTHER" id="PTHR34405">
    <property type="entry name" value="CRISPR-ASSOCIATED ENDORIBONUCLEASE CAS2"/>
    <property type="match status" value="1"/>
</dbReference>
<dbReference type="InterPro" id="IPR019199">
    <property type="entry name" value="Virulence_VapD/CRISPR_Cas2"/>
</dbReference>
<accession>A0A0N8GTC6</accession>
<reference evidence="11 12" key="1">
    <citation type="submission" date="2015-07" db="EMBL/GenBank/DDBJ databases">
        <title>Whole genome sequence of Herpetosiphon geysericola DSM 7119.</title>
        <authorList>
            <person name="Hemp J."/>
            <person name="Ward L.M."/>
            <person name="Pace L.A."/>
            <person name="Fischer W.W."/>
        </authorList>
    </citation>
    <scope>NUCLEOTIDE SEQUENCE [LARGE SCALE GENOMIC DNA]</scope>
    <source>
        <strain evidence="11 12">DSM 7119</strain>
    </source>
</reference>
<dbReference type="PATRIC" id="fig|70996.4.peg.751"/>
<evidence type="ECO:0000256" key="4">
    <source>
        <dbReference type="ARBA" id="ARBA00022723"/>
    </source>
</evidence>
<dbReference type="RefSeq" id="WP_054532684.1">
    <property type="nucleotide sequence ID" value="NZ_LGKP01000004.1"/>
</dbReference>
<comment type="function">
    <text evidence="9">CRISPR (clustered regularly interspaced short palindromic repeat), is an adaptive immune system that provides protection against mobile genetic elements (viruses, transposable elements and conjugative plasmids). CRISPR clusters contain sequences complementary to antecedent mobile elements and target invading nucleic acids. CRISPR clusters are transcribed and processed into CRISPR RNA (crRNA). Functions as a ssRNA-specific endoribonuclease. Involved in the integration of spacer DNA into the CRISPR cassette.</text>
</comment>
<dbReference type="GO" id="GO:0046872">
    <property type="term" value="F:metal ion binding"/>
    <property type="evidence" value="ECO:0007669"/>
    <property type="project" value="UniProtKB-UniRule"/>
</dbReference>
<keyword evidence="3 9" id="KW-0540">Nuclease</keyword>
<dbReference type="STRING" id="70996.SE18_01705"/>
<name>A0A0N8GTC6_9CHLR</name>
<keyword evidence="4 9" id="KW-0479">Metal-binding</keyword>
<comment type="similarity">
    <text evidence="2 9 10">Belongs to the CRISPR-associated endoribonuclease Cas2 protein family.</text>
</comment>
<evidence type="ECO:0000256" key="5">
    <source>
        <dbReference type="ARBA" id="ARBA00022759"/>
    </source>
</evidence>
<dbReference type="InterPro" id="IPR021127">
    <property type="entry name" value="CRISPR_associated_Cas2"/>
</dbReference>
<dbReference type="SUPFAM" id="SSF143430">
    <property type="entry name" value="TTP0101/SSO1404-like"/>
    <property type="match status" value="1"/>
</dbReference>
<evidence type="ECO:0000313" key="12">
    <source>
        <dbReference type="Proteomes" id="UP000050277"/>
    </source>
</evidence>
<comment type="subunit">
    <text evidence="9">Homodimer, forms a heterotetramer with a Cas1 homodimer.</text>
</comment>
<dbReference type="Gene3D" id="3.30.70.240">
    <property type="match status" value="1"/>
</dbReference>
<keyword evidence="6 9" id="KW-0378">Hydrolase</keyword>
<dbReference type="AlphaFoldDB" id="A0A0N8GTC6"/>
<dbReference type="PIRSF" id="PIRSF032582">
    <property type="entry name" value="Cas2"/>
    <property type="match status" value="1"/>
</dbReference>
<dbReference type="GO" id="GO:0004521">
    <property type="term" value="F:RNA endonuclease activity"/>
    <property type="evidence" value="ECO:0007669"/>
    <property type="project" value="UniProtKB-UniRule"/>
</dbReference>
<evidence type="ECO:0000256" key="1">
    <source>
        <dbReference type="ARBA" id="ARBA00001946"/>
    </source>
</evidence>
<organism evidence="11 12">
    <name type="scientific">Herpetosiphon geysericola</name>
    <dbReference type="NCBI Taxonomy" id="70996"/>
    <lineage>
        <taxon>Bacteria</taxon>
        <taxon>Bacillati</taxon>
        <taxon>Chloroflexota</taxon>
        <taxon>Chloroflexia</taxon>
        <taxon>Herpetosiphonales</taxon>
        <taxon>Herpetosiphonaceae</taxon>
        <taxon>Herpetosiphon</taxon>
    </lineage>
</organism>
<proteinExistence type="inferred from homology"/>
<evidence type="ECO:0000256" key="10">
    <source>
        <dbReference type="PIRNR" id="PIRNR032582"/>
    </source>
</evidence>
<keyword evidence="8 9" id="KW-0051">Antiviral defense</keyword>
<evidence type="ECO:0000256" key="9">
    <source>
        <dbReference type="HAMAP-Rule" id="MF_01471"/>
    </source>
</evidence>
<evidence type="ECO:0000256" key="2">
    <source>
        <dbReference type="ARBA" id="ARBA00009959"/>
    </source>
</evidence>
<dbReference type="Pfam" id="PF09827">
    <property type="entry name" value="CRISPR_Cas2"/>
    <property type="match status" value="1"/>
</dbReference>
<keyword evidence="12" id="KW-1185">Reference proteome</keyword>
<sequence length="93" mass="10580">MLYLISYDIAVDKRRTRIAKILEGFGQRVQYSVFECDLTAKQYSKLRGKLHKVLRPADGDNLRTYRLCGVCAPHTEIIGNGPALETSVTIYIF</sequence>
<evidence type="ECO:0000256" key="7">
    <source>
        <dbReference type="ARBA" id="ARBA00022842"/>
    </source>
</evidence>
<evidence type="ECO:0000256" key="6">
    <source>
        <dbReference type="ARBA" id="ARBA00022801"/>
    </source>
</evidence>
<dbReference type="GO" id="GO:0016787">
    <property type="term" value="F:hydrolase activity"/>
    <property type="evidence" value="ECO:0007669"/>
    <property type="project" value="UniProtKB-KW"/>
</dbReference>
<dbReference type="EC" id="3.1.-.-" evidence="9"/>
<keyword evidence="7 9" id="KW-0460">Magnesium</keyword>